<dbReference type="Proteomes" id="UP000216113">
    <property type="component" value="Unassembled WGS sequence"/>
</dbReference>
<feature type="region of interest" description="Disordered" evidence="2">
    <location>
        <begin position="50"/>
        <end position="106"/>
    </location>
</feature>
<reference evidence="3 4" key="1">
    <citation type="submission" date="2017-08" db="EMBL/GenBank/DDBJ databases">
        <title>Genomic and metabolic characterisation of spoilage-associated Pseudomonas species.</title>
        <authorList>
            <person name="Stanborough T."/>
            <person name="Fegan N."/>
            <person name="Powell S.M."/>
            <person name="Singh T."/>
            <person name="Tamplin M.L."/>
            <person name="Chandry P.S."/>
        </authorList>
    </citation>
    <scope>NUCLEOTIDE SEQUENCE [LARGE SCALE GENOMIC DNA]</scope>
    <source>
        <strain evidence="3 4">F1820</strain>
    </source>
</reference>
<evidence type="ECO:0000256" key="2">
    <source>
        <dbReference type="SAM" id="MobiDB-lite"/>
    </source>
</evidence>
<protein>
    <recommendedName>
        <fullName evidence="5">Toxin</fullName>
    </recommendedName>
</protein>
<evidence type="ECO:0000313" key="4">
    <source>
        <dbReference type="Proteomes" id="UP000216113"/>
    </source>
</evidence>
<keyword evidence="1" id="KW-0843">Virulence</keyword>
<dbReference type="AlphaFoldDB" id="A0A266LUL5"/>
<gene>
    <name evidence="3" type="ORF">CJF43_10890</name>
</gene>
<dbReference type="Pfam" id="PF03538">
    <property type="entry name" value="VRP1"/>
    <property type="match status" value="1"/>
</dbReference>
<name>A0A266LUL5_PSEFR</name>
<dbReference type="InterPro" id="IPR018003">
    <property type="entry name" value="Insecticidal_toxin/plasmid_vir"/>
</dbReference>
<evidence type="ECO:0000313" key="3">
    <source>
        <dbReference type="EMBL" id="OZY41744.1"/>
    </source>
</evidence>
<comment type="caution">
    <text evidence="3">The sequence shown here is derived from an EMBL/GenBank/DDBJ whole genome shotgun (WGS) entry which is preliminary data.</text>
</comment>
<dbReference type="EMBL" id="NQKL01000007">
    <property type="protein sequence ID" value="OZY41744.1"/>
    <property type="molecule type" value="Genomic_DNA"/>
</dbReference>
<evidence type="ECO:0000256" key="1">
    <source>
        <dbReference type="ARBA" id="ARBA00023026"/>
    </source>
</evidence>
<accession>A0A266LUL5</accession>
<proteinExistence type="predicted"/>
<evidence type="ECO:0008006" key="5">
    <source>
        <dbReference type="Google" id="ProtNLM"/>
    </source>
</evidence>
<sequence>MADCRGCSCQCGCVPIEVMVMANKKIPGKSDATKNAKGEKKKVTETVTVEVPDRASRSLVGEPQVINESDSAEEPEPPMEVVVVGDEPPIDDKPQVGDEPPEDIEPEGNVAARADLLLLRERLANLGYSSVFEVLREGPAAFLANAQQMPDQTMTDTEAGELFAQAQARAASLTRFYSQLSARCEPALKAVEKLEVAVASSQMTRSLSTGGSYTSWFSQNASAVFAHPDSAGSLFSPASYLTDLYRVAKPLHPSTSGLRLDIRRPDLGQLKLSDSNINEEISTLQLTLEVLEGSITGDVDELLRTKLHPINLPYNHAYEQIRQGMAVKKSNLPELWSVLGDFEGQALKQQASQLGWDVRMPAIYGRDAMGMSPELSTMLCAARITSFGNVAALFGLGAVDYIYHASMLKQALEVGSETLISLLGSGLYYNLSDPAIVPAQSYGAAYINGWTTTSEPASKPLYWYLGVALGQPGNKPANDPNDADMYNRSNNGYDRLNRIFRLQRHVKVLSFEELDWFICQASSDLDSPSLAQALQALAVYLPLRERYGMTVDSFGACLGLLNTFHAAGKSSFYSTLFGDADLIGLINVDFKQATTHQASLNTRARLCQGLQIDDGTLIVLAQFLPGITADQVLPVLGLEQISALYRLVAIARLFGLSVAQALQLWDLLGAPGAIVQALAAPGPKQVALGVLISTGYLIDWMHSAQLTPEQLIALTSRQYPTRSTPELQNFIENIYSTLTGRPVDVVRDAAEDADLRTQLARHIAAEFNLKPTVAAAALVWVDAVASTMAPTLSGYGLLGFWADIERVCLGDATLDGLPNAVQYAYLMRQFAQVCHWAQLGEQDLQILMPANATTPSALTGALTPPQLTLELLLLLSRYRSWQRRLGNKAGEAQGLLLRTAIQAPTLQACAQQISDLQGWDLAQTLVLMGNTVPRNFVALLPLLQRMQLLQRLGLSASDFSWVSKLTQTAAIDQATLKLIAAKIMAAAHG</sequence>
<organism evidence="3 4">
    <name type="scientific">Pseudomonas fragi</name>
    <dbReference type="NCBI Taxonomy" id="296"/>
    <lineage>
        <taxon>Bacteria</taxon>
        <taxon>Pseudomonadati</taxon>
        <taxon>Pseudomonadota</taxon>
        <taxon>Gammaproteobacteria</taxon>
        <taxon>Pseudomonadales</taxon>
        <taxon>Pseudomonadaceae</taxon>
        <taxon>Pseudomonas</taxon>
    </lineage>
</organism>